<reference evidence="3" key="2">
    <citation type="submission" date="2023-06" db="EMBL/GenBank/DDBJ databases">
        <authorList>
            <person name="Ma L."/>
            <person name="Liu K.-W."/>
            <person name="Li Z."/>
            <person name="Hsiao Y.-Y."/>
            <person name="Qi Y."/>
            <person name="Fu T."/>
            <person name="Tang G."/>
            <person name="Zhang D."/>
            <person name="Sun W.-H."/>
            <person name="Liu D.-K."/>
            <person name="Li Y."/>
            <person name="Chen G.-Z."/>
            <person name="Liu X.-D."/>
            <person name="Liao X.-Y."/>
            <person name="Jiang Y.-T."/>
            <person name="Yu X."/>
            <person name="Hao Y."/>
            <person name="Huang J."/>
            <person name="Zhao X.-W."/>
            <person name="Ke S."/>
            <person name="Chen Y.-Y."/>
            <person name="Wu W.-L."/>
            <person name="Hsu J.-L."/>
            <person name="Lin Y.-F."/>
            <person name="Huang M.-D."/>
            <person name="Li C.-Y."/>
            <person name="Huang L."/>
            <person name="Wang Z.-W."/>
            <person name="Zhao X."/>
            <person name="Zhong W.-Y."/>
            <person name="Peng D.-H."/>
            <person name="Ahmad S."/>
            <person name="Lan S."/>
            <person name="Zhang J.-S."/>
            <person name="Tsai W.-C."/>
            <person name="Van De Peer Y."/>
            <person name="Liu Z.-J."/>
        </authorList>
    </citation>
    <scope>NUCLEOTIDE SEQUENCE</scope>
    <source>
        <strain evidence="3">CP</strain>
        <tissue evidence="3">Leaves</tissue>
    </source>
</reference>
<reference evidence="3" key="1">
    <citation type="journal article" date="2023" name="Nat. Commun.">
        <title>Diploid and tetraploid genomes of Acorus and the evolution of monocots.</title>
        <authorList>
            <person name="Ma L."/>
            <person name="Liu K.W."/>
            <person name="Li Z."/>
            <person name="Hsiao Y.Y."/>
            <person name="Qi Y."/>
            <person name="Fu T."/>
            <person name="Tang G.D."/>
            <person name="Zhang D."/>
            <person name="Sun W.H."/>
            <person name="Liu D.K."/>
            <person name="Li Y."/>
            <person name="Chen G.Z."/>
            <person name="Liu X.D."/>
            <person name="Liao X.Y."/>
            <person name="Jiang Y.T."/>
            <person name="Yu X."/>
            <person name="Hao Y."/>
            <person name="Huang J."/>
            <person name="Zhao X.W."/>
            <person name="Ke S."/>
            <person name="Chen Y.Y."/>
            <person name="Wu W.L."/>
            <person name="Hsu J.L."/>
            <person name="Lin Y.F."/>
            <person name="Huang M.D."/>
            <person name="Li C.Y."/>
            <person name="Huang L."/>
            <person name="Wang Z.W."/>
            <person name="Zhao X."/>
            <person name="Zhong W.Y."/>
            <person name="Peng D.H."/>
            <person name="Ahmad S."/>
            <person name="Lan S."/>
            <person name="Zhang J.S."/>
            <person name="Tsai W.C."/>
            <person name="Van de Peer Y."/>
            <person name="Liu Z.J."/>
        </authorList>
    </citation>
    <scope>NUCLEOTIDE SEQUENCE</scope>
    <source>
        <strain evidence="3">CP</strain>
    </source>
</reference>
<dbReference type="EMBL" id="JAUJYO010000020">
    <property type="protein sequence ID" value="KAK1286287.1"/>
    <property type="molecule type" value="Genomic_DNA"/>
</dbReference>
<dbReference type="Pfam" id="PF13966">
    <property type="entry name" value="zf-RVT"/>
    <property type="match status" value="1"/>
</dbReference>
<evidence type="ECO:0000259" key="2">
    <source>
        <dbReference type="Pfam" id="PF13966"/>
    </source>
</evidence>
<comment type="caution">
    <text evidence="3">The sequence shown here is derived from an EMBL/GenBank/DDBJ whole genome shotgun (WGS) entry which is preliminary data.</text>
</comment>
<accession>A0AAV9CC47</accession>
<gene>
    <name evidence="3" type="ORF">QJS10_CPB20g00744</name>
</gene>
<feature type="region of interest" description="Disordered" evidence="1">
    <location>
        <begin position="1"/>
        <end position="22"/>
    </location>
</feature>
<sequence length="196" mass="22238">MVRYLHTPGKLPSSISSSRTQGGICAELPDSIDGPVECEQRGGCRTGSTSKIPGLTIQDSVSSIPVQEGTRDRRVWAPDQDRGFSVRRAYDWWSRAFPLVSAVQGKVKVLRKLRISHKVKVFMWLALQERLLTKARRARWHPEELDTCVLCNEEHETPVHLLCTCRFSRSLWERHTSEVGLNSSFTTMEGMWDAGQ</sequence>
<dbReference type="InterPro" id="IPR026960">
    <property type="entry name" value="RVT-Znf"/>
</dbReference>
<organism evidence="3 4">
    <name type="scientific">Acorus calamus</name>
    <name type="common">Sweet flag</name>
    <dbReference type="NCBI Taxonomy" id="4465"/>
    <lineage>
        <taxon>Eukaryota</taxon>
        <taxon>Viridiplantae</taxon>
        <taxon>Streptophyta</taxon>
        <taxon>Embryophyta</taxon>
        <taxon>Tracheophyta</taxon>
        <taxon>Spermatophyta</taxon>
        <taxon>Magnoliopsida</taxon>
        <taxon>Liliopsida</taxon>
        <taxon>Acoraceae</taxon>
        <taxon>Acorus</taxon>
    </lineage>
</organism>
<proteinExistence type="predicted"/>
<feature type="domain" description="Reverse transcriptase zinc-binding" evidence="2">
    <location>
        <begin position="84"/>
        <end position="172"/>
    </location>
</feature>
<evidence type="ECO:0000256" key="1">
    <source>
        <dbReference type="SAM" id="MobiDB-lite"/>
    </source>
</evidence>
<dbReference type="Proteomes" id="UP001180020">
    <property type="component" value="Unassembled WGS sequence"/>
</dbReference>
<evidence type="ECO:0000313" key="3">
    <source>
        <dbReference type="EMBL" id="KAK1286287.1"/>
    </source>
</evidence>
<name>A0AAV9CC47_ACOCL</name>
<dbReference type="AlphaFoldDB" id="A0AAV9CC47"/>
<keyword evidence="4" id="KW-1185">Reference proteome</keyword>
<evidence type="ECO:0000313" key="4">
    <source>
        <dbReference type="Proteomes" id="UP001180020"/>
    </source>
</evidence>
<protein>
    <recommendedName>
        <fullName evidence="2">Reverse transcriptase zinc-binding domain-containing protein</fullName>
    </recommendedName>
</protein>